<reference evidence="1" key="1">
    <citation type="journal article" date="2020" name="Stud. Mycol.">
        <title>101 Dothideomycetes genomes: a test case for predicting lifestyles and emergence of pathogens.</title>
        <authorList>
            <person name="Haridas S."/>
            <person name="Albert R."/>
            <person name="Binder M."/>
            <person name="Bloem J."/>
            <person name="Labutti K."/>
            <person name="Salamov A."/>
            <person name="Andreopoulos B."/>
            <person name="Baker S."/>
            <person name="Barry K."/>
            <person name="Bills G."/>
            <person name="Bluhm B."/>
            <person name="Cannon C."/>
            <person name="Castanera R."/>
            <person name="Culley D."/>
            <person name="Daum C."/>
            <person name="Ezra D."/>
            <person name="Gonzalez J."/>
            <person name="Henrissat B."/>
            <person name="Kuo A."/>
            <person name="Liang C."/>
            <person name="Lipzen A."/>
            <person name="Lutzoni F."/>
            <person name="Magnuson J."/>
            <person name="Mondo S."/>
            <person name="Nolan M."/>
            <person name="Ohm R."/>
            <person name="Pangilinan J."/>
            <person name="Park H.-J."/>
            <person name="Ramirez L."/>
            <person name="Alfaro M."/>
            <person name="Sun H."/>
            <person name="Tritt A."/>
            <person name="Yoshinaga Y."/>
            <person name="Zwiers L.-H."/>
            <person name="Turgeon B."/>
            <person name="Goodwin S."/>
            <person name="Spatafora J."/>
            <person name="Crous P."/>
            <person name="Grigoriev I."/>
        </authorList>
    </citation>
    <scope>NUCLEOTIDE SEQUENCE</scope>
    <source>
        <strain evidence="1">ATCC 16933</strain>
    </source>
</reference>
<evidence type="ECO:0000313" key="2">
    <source>
        <dbReference type="Proteomes" id="UP000799766"/>
    </source>
</evidence>
<keyword evidence="2" id="KW-1185">Reference proteome</keyword>
<sequence>MDGIDWAGWLGMEKRDCVRDGEWVRAGLGRASLGTSCWFSLLLFAPLCGVDCVE</sequence>
<accession>A0A6A6P203</accession>
<protein>
    <submittedName>
        <fullName evidence="1">Uncharacterized protein</fullName>
    </submittedName>
</protein>
<gene>
    <name evidence="1" type="ORF">BDY21DRAFT_342714</name>
</gene>
<dbReference type="Proteomes" id="UP000799766">
    <property type="component" value="Unassembled WGS sequence"/>
</dbReference>
<dbReference type="EMBL" id="MU001679">
    <property type="protein sequence ID" value="KAF2457762.1"/>
    <property type="molecule type" value="Genomic_DNA"/>
</dbReference>
<organism evidence="1 2">
    <name type="scientific">Lineolata rhizophorae</name>
    <dbReference type="NCBI Taxonomy" id="578093"/>
    <lineage>
        <taxon>Eukaryota</taxon>
        <taxon>Fungi</taxon>
        <taxon>Dikarya</taxon>
        <taxon>Ascomycota</taxon>
        <taxon>Pezizomycotina</taxon>
        <taxon>Dothideomycetes</taxon>
        <taxon>Dothideomycetes incertae sedis</taxon>
        <taxon>Lineolatales</taxon>
        <taxon>Lineolataceae</taxon>
        <taxon>Lineolata</taxon>
    </lineage>
</organism>
<dbReference type="AlphaFoldDB" id="A0A6A6P203"/>
<evidence type="ECO:0000313" key="1">
    <source>
        <dbReference type="EMBL" id="KAF2457762.1"/>
    </source>
</evidence>
<name>A0A6A6P203_9PEZI</name>
<proteinExistence type="predicted"/>